<dbReference type="Pfam" id="PF01612">
    <property type="entry name" value="DNA_pol_A_exo1"/>
    <property type="match status" value="1"/>
</dbReference>
<organism evidence="10 11">
    <name type="scientific">Rugamonas fusca</name>
    <dbReference type="NCBI Taxonomy" id="2758568"/>
    <lineage>
        <taxon>Bacteria</taxon>
        <taxon>Pseudomonadati</taxon>
        <taxon>Pseudomonadota</taxon>
        <taxon>Betaproteobacteria</taxon>
        <taxon>Burkholderiales</taxon>
        <taxon>Oxalobacteraceae</taxon>
        <taxon>Telluria group</taxon>
        <taxon>Rugamonas</taxon>
    </lineage>
</organism>
<accession>A0A7W2I608</accession>
<keyword evidence="5" id="KW-0460">Magnesium</keyword>
<dbReference type="CDD" id="cd06141">
    <property type="entry name" value="WRN_exo"/>
    <property type="match status" value="1"/>
</dbReference>
<proteinExistence type="predicted"/>
<keyword evidence="1" id="KW-0540">Nuclease</keyword>
<keyword evidence="4 10" id="KW-0269">Exonuclease</keyword>
<comment type="caution">
    <text evidence="10">The sequence shown here is derived from an EMBL/GenBank/DDBJ whole genome shotgun (WGS) entry which is preliminary data.</text>
</comment>
<evidence type="ECO:0000256" key="2">
    <source>
        <dbReference type="ARBA" id="ARBA00022723"/>
    </source>
</evidence>
<dbReference type="RefSeq" id="WP_182215384.1">
    <property type="nucleotide sequence ID" value="NZ_JACEZS010000004.1"/>
</dbReference>
<dbReference type="PANTHER" id="PTHR13620:SF109">
    <property type="entry name" value="3'-5' EXONUCLEASE"/>
    <property type="match status" value="1"/>
</dbReference>
<dbReference type="Proteomes" id="UP000566711">
    <property type="component" value="Unassembled WGS sequence"/>
</dbReference>
<evidence type="ECO:0000256" key="6">
    <source>
        <dbReference type="ARBA" id="ARBA00040531"/>
    </source>
</evidence>
<dbReference type="EMBL" id="JACEZS010000004">
    <property type="protein sequence ID" value="MBA5604986.1"/>
    <property type="molecule type" value="Genomic_DNA"/>
</dbReference>
<dbReference type="GO" id="GO:0008408">
    <property type="term" value="F:3'-5' exonuclease activity"/>
    <property type="evidence" value="ECO:0007669"/>
    <property type="project" value="InterPro"/>
</dbReference>
<keyword evidence="3" id="KW-0378">Hydrolase</keyword>
<name>A0A7W2I608_9BURK</name>
<dbReference type="Gene3D" id="3.30.420.10">
    <property type="entry name" value="Ribonuclease H-like superfamily/Ribonuclease H"/>
    <property type="match status" value="1"/>
</dbReference>
<dbReference type="SMART" id="SM00474">
    <property type="entry name" value="35EXOc"/>
    <property type="match status" value="1"/>
</dbReference>
<dbReference type="AlphaFoldDB" id="A0A7W2I608"/>
<evidence type="ECO:0000256" key="8">
    <source>
        <dbReference type="SAM" id="MobiDB-lite"/>
    </source>
</evidence>
<dbReference type="InterPro" id="IPR002562">
    <property type="entry name" value="3'-5'_exonuclease_dom"/>
</dbReference>
<dbReference type="GO" id="GO:0003676">
    <property type="term" value="F:nucleic acid binding"/>
    <property type="evidence" value="ECO:0007669"/>
    <property type="project" value="InterPro"/>
</dbReference>
<evidence type="ECO:0000313" key="11">
    <source>
        <dbReference type="Proteomes" id="UP000566711"/>
    </source>
</evidence>
<feature type="compositionally biased region" description="Low complexity" evidence="8">
    <location>
        <begin position="222"/>
        <end position="249"/>
    </location>
</feature>
<dbReference type="InterPro" id="IPR051132">
    <property type="entry name" value="3-5_Exonuclease_domain"/>
</dbReference>
<dbReference type="GO" id="GO:0046872">
    <property type="term" value="F:metal ion binding"/>
    <property type="evidence" value="ECO:0007669"/>
    <property type="project" value="UniProtKB-KW"/>
</dbReference>
<feature type="compositionally biased region" description="Basic residues" evidence="8">
    <location>
        <begin position="208"/>
        <end position="217"/>
    </location>
</feature>
<protein>
    <recommendedName>
        <fullName evidence="6">3'-5' exonuclease</fullName>
    </recommendedName>
    <alternativeName>
        <fullName evidence="7">Werner Syndrome-like exonuclease</fullName>
    </alternativeName>
</protein>
<gene>
    <name evidence="10" type="ORF">H3H36_06365</name>
</gene>
<dbReference type="InterPro" id="IPR036397">
    <property type="entry name" value="RNaseH_sf"/>
</dbReference>
<evidence type="ECO:0000256" key="3">
    <source>
        <dbReference type="ARBA" id="ARBA00022801"/>
    </source>
</evidence>
<feature type="region of interest" description="Disordered" evidence="8">
    <location>
        <begin position="199"/>
        <end position="256"/>
    </location>
</feature>
<evidence type="ECO:0000256" key="7">
    <source>
        <dbReference type="ARBA" id="ARBA00042761"/>
    </source>
</evidence>
<evidence type="ECO:0000313" key="10">
    <source>
        <dbReference type="EMBL" id="MBA5604986.1"/>
    </source>
</evidence>
<dbReference type="GO" id="GO:0006139">
    <property type="term" value="P:nucleobase-containing compound metabolic process"/>
    <property type="evidence" value="ECO:0007669"/>
    <property type="project" value="InterPro"/>
</dbReference>
<keyword evidence="2" id="KW-0479">Metal-binding</keyword>
<evidence type="ECO:0000256" key="4">
    <source>
        <dbReference type="ARBA" id="ARBA00022839"/>
    </source>
</evidence>
<reference evidence="10 11" key="1">
    <citation type="submission" date="2020-07" db="EMBL/GenBank/DDBJ databases">
        <title>Novel species isolated from subtropical streams in China.</title>
        <authorList>
            <person name="Lu H."/>
        </authorList>
    </citation>
    <scope>NUCLEOTIDE SEQUENCE [LARGE SCALE GENOMIC DNA]</scope>
    <source>
        <strain evidence="10 11">FT3S</strain>
    </source>
</reference>
<dbReference type="PANTHER" id="PTHR13620">
    <property type="entry name" value="3-5 EXONUCLEASE"/>
    <property type="match status" value="1"/>
</dbReference>
<evidence type="ECO:0000256" key="1">
    <source>
        <dbReference type="ARBA" id="ARBA00022722"/>
    </source>
</evidence>
<evidence type="ECO:0000259" key="9">
    <source>
        <dbReference type="SMART" id="SM00474"/>
    </source>
</evidence>
<feature type="domain" description="3'-5' exonuclease" evidence="9">
    <location>
        <begin position="26"/>
        <end position="199"/>
    </location>
</feature>
<dbReference type="InterPro" id="IPR012337">
    <property type="entry name" value="RNaseH-like_sf"/>
</dbReference>
<keyword evidence="11" id="KW-1185">Reference proteome</keyword>
<sequence>MVEAVPAGAPDAPELPPYQGITLRDVRVVTTPAQAEAARDDLLASDAIGFDTESKPTFLKGEKSTGPHLIQLATDRIAYLFPIGAHPAREVLKAILESEQTIKVGFGLSDDVKRLHAKLEIQARKVLDLSVALRTPGQRNDLGAKTAVAKFFGQKLQKSKKISTTNWASARLNEKQILYAADDAQVALRIFRHWIAQGGKVPPFKPPKPPRQHRPGNRRPAAESATVPAAVAAPAAAPATTAPTAPTTTHGQAGKH</sequence>
<evidence type="ECO:0000256" key="5">
    <source>
        <dbReference type="ARBA" id="ARBA00022842"/>
    </source>
</evidence>
<dbReference type="SUPFAM" id="SSF53098">
    <property type="entry name" value="Ribonuclease H-like"/>
    <property type="match status" value="1"/>
</dbReference>